<dbReference type="Gene3D" id="1.20.5.170">
    <property type="match status" value="1"/>
</dbReference>
<evidence type="ECO:0000256" key="8">
    <source>
        <dbReference type="ARBA" id="ARBA00023040"/>
    </source>
</evidence>
<dbReference type="SUPFAM" id="SSF53822">
    <property type="entry name" value="Periplasmic binding protein-like I"/>
    <property type="match status" value="1"/>
</dbReference>
<dbReference type="PRINTS" id="PR00593">
    <property type="entry name" value="MTABOTROPICR"/>
</dbReference>
<feature type="transmembrane region" description="Helical" evidence="16">
    <location>
        <begin position="547"/>
        <end position="571"/>
    </location>
</feature>
<evidence type="ECO:0000313" key="19">
    <source>
        <dbReference type="WBParaSite" id="ACRNAN_scaffold292.g15580.t1"/>
    </source>
</evidence>
<feature type="transmembrane region" description="Helical" evidence="16">
    <location>
        <begin position="706"/>
        <end position="729"/>
    </location>
</feature>
<keyword evidence="7" id="KW-0805">Transcription regulation</keyword>
<dbReference type="PROSITE" id="PS50259">
    <property type="entry name" value="G_PROTEIN_RECEP_F3_4"/>
    <property type="match status" value="1"/>
</dbReference>
<feature type="transmembrane region" description="Helical" evidence="16">
    <location>
        <begin position="586"/>
        <end position="606"/>
    </location>
</feature>
<keyword evidence="12" id="KW-0675">Receptor</keyword>
<dbReference type="InterPro" id="IPR028082">
    <property type="entry name" value="Peripla_BP_I"/>
</dbReference>
<dbReference type="GO" id="GO:0003677">
    <property type="term" value="F:DNA binding"/>
    <property type="evidence" value="ECO:0007669"/>
    <property type="project" value="UniProtKB-KW"/>
</dbReference>
<feature type="transmembrane region" description="Helical" evidence="16">
    <location>
        <begin position="656"/>
        <end position="682"/>
    </location>
</feature>
<dbReference type="GO" id="GO:0006355">
    <property type="term" value="P:regulation of DNA-templated transcription"/>
    <property type="evidence" value="ECO:0007669"/>
    <property type="project" value="InterPro"/>
</dbReference>
<sequence>MLVAEIPGDIQIGALFPMHRQIAGTEGCGAIWETYGIQRAEIAMLTVAELNRRLPFRLGISIRDSCWTERIAMEQTIAFLREGVTQCSCCQTAGCQKKANPVVAIVGPGKSSATIAVQNLLQVFRIPQIGYSATTTDLSEKEQFPYFLRVVPSDAWQARAINQLLSHFNWTYIAVVYTAGSYGEKGFEAMERGNSTVCIAHSHKVKSLAEDEVYEKVLMSLTDLKPRPQVVVCFCEGASMRKFFLAQQRLRQINPKWESFQWIGSDGWADRLDVVEGVEEEAAGSFSIRIHSPKVESFEPYYFSLNPHNHTRNPWFRDFWQQKFRCLLTMPKDYKGDMPVCTGRENLTTNYEQDPKLSQVINSIRVIGYALRAMHREKCRENTTTTTTISPIICPEMENINGSQLIRYMNNVTFVDQFHQEIYFDENGDPPAWYDILNYVGRDGFRLAGDFRQTRRGTPILSMSPRPKMFYDKTATLPESVCSKPCKVGQRYRKTTACCWICETCADVQIVNYTSSQCEDCPYGFWPTVNRTACFPLPHEYYPITNIGSIVALAFASIGILATLLTILIFVKHNSTPVVKSTTRELSYIILSGIMACYMVTFAVLTKPSFASCFISRTLPPIAFSVIYSALLTKTNRIARILAGSKKRILTKKPRFLSTFSQVVITWILVGIQCIIVAVGVLQEMPQAGFDPHFLPRRMVLICSSYGWSFLSPFLWNLLLISLCTLYAIKTRNLPENFNEAKFIGFTMYSTIVVWIAFMVLHFGSVNKALNMSFSFSLSSSIALVLLFVPKLYIILFKPEKNVRSSYTTTKLIRCHFGNSAGMGDSKILSKTRTSSQSISTSGPTRTASLHIVNQNMSPGKHDMGTQTEVLSRFARTFSVIGPAPMRRKTMDEDVMYLMDTCRRYQARLTHTCQNLLLEEEDTIAEEEDGGDVGNYLAGPIRTLLSTVARTPPQVEKKEVSVNKPSSNDELMGNHNQEEDQGFEKLLLSRDEAAFDSNNQTISDEELAKLSVRQLNMRLQGHDRETVSVIKQKRRTLKNRGYALNCRLRRIQNQIQVEADCVRLREQVRYLTQMVNELNKRLYEATNAQYYETAPTAQPLAPVEMRVLPHTIAQVETYPPIQDEHAIMSNLAPVSRVSSNATAECFYTTI</sequence>
<evidence type="ECO:0000256" key="14">
    <source>
        <dbReference type="ARBA" id="ARBA00023224"/>
    </source>
</evidence>
<evidence type="ECO:0000256" key="10">
    <source>
        <dbReference type="ARBA" id="ARBA00023136"/>
    </source>
</evidence>
<keyword evidence="18" id="KW-1185">Reference proteome</keyword>
<dbReference type="PROSITE" id="PS00981">
    <property type="entry name" value="G_PROTEIN_RECEP_F3_3"/>
    <property type="match status" value="1"/>
</dbReference>
<dbReference type="InterPro" id="IPR038550">
    <property type="entry name" value="GPCR_3_9-Cys_sf"/>
</dbReference>
<dbReference type="Gene3D" id="2.10.50.30">
    <property type="entry name" value="GPCR, family 3, nine cysteines domain"/>
    <property type="match status" value="1"/>
</dbReference>
<dbReference type="SUPFAM" id="SSF47454">
    <property type="entry name" value="A DNA-binding domain in eukaryotic transcription factors"/>
    <property type="match status" value="1"/>
</dbReference>
<dbReference type="InterPro" id="IPR000162">
    <property type="entry name" value="GPCR_3_mtglu_rcpt"/>
</dbReference>
<dbReference type="GO" id="GO:0004930">
    <property type="term" value="F:G protein-coupled receptor activity"/>
    <property type="evidence" value="ECO:0007669"/>
    <property type="project" value="UniProtKB-KW"/>
</dbReference>
<organism evidence="18 19">
    <name type="scientific">Acrobeloides nanus</name>
    <dbReference type="NCBI Taxonomy" id="290746"/>
    <lineage>
        <taxon>Eukaryota</taxon>
        <taxon>Metazoa</taxon>
        <taxon>Ecdysozoa</taxon>
        <taxon>Nematoda</taxon>
        <taxon>Chromadorea</taxon>
        <taxon>Rhabditida</taxon>
        <taxon>Tylenchina</taxon>
        <taxon>Cephalobomorpha</taxon>
        <taxon>Cephaloboidea</taxon>
        <taxon>Cephalobidae</taxon>
        <taxon>Acrobeloides</taxon>
    </lineage>
</organism>
<evidence type="ECO:0000256" key="3">
    <source>
        <dbReference type="ARBA" id="ARBA00022475"/>
    </source>
</evidence>
<evidence type="ECO:0000256" key="2">
    <source>
        <dbReference type="ARBA" id="ARBA00007242"/>
    </source>
</evidence>
<dbReference type="InterPro" id="IPR008917">
    <property type="entry name" value="TF_DNA-bd_sf"/>
</dbReference>
<dbReference type="InterPro" id="IPR001828">
    <property type="entry name" value="ANF_lig-bd_rcpt"/>
</dbReference>
<keyword evidence="5" id="KW-0732">Signal</keyword>
<evidence type="ECO:0000256" key="11">
    <source>
        <dbReference type="ARBA" id="ARBA00023163"/>
    </source>
</evidence>
<evidence type="ECO:0000256" key="16">
    <source>
        <dbReference type="SAM" id="Phobius"/>
    </source>
</evidence>
<evidence type="ECO:0000256" key="9">
    <source>
        <dbReference type="ARBA" id="ARBA00023125"/>
    </source>
</evidence>
<accession>A0A914DKV3</accession>
<keyword evidence="3" id="KW-1003">Cell membrane</keyword>
<dbReference type="Pfam" id="PF01094">
    <property type="entry name" value="ANF_receptor"/>
    <property type="match status" value="1"/>
</dbReference>
<evidence type="ECO:0000256" key="12">
    <source>
        <dbReference type="ARBA" id="ARBA00023170"/>
    </source>
</evidence>
<dbReference type="InterPro" id="IPR017978">
    <property type="entry name" value="GPCR_3_C"/>
</dbReference>
<protein>
    <submittedName>
        <fullName evidence="19">G-protein coupled receptors family 3 profile domain-containing protein</fullName>
    </submittedName>
</protein>
<dbReference type="AlphaFoldDB" id="A0A914DKV3"/>
<dbReference type="Pfam" id="PF07562">
    <property type="entry name" value="NCD3G"/>
    <property type="match status" value="1"/>
</dbReference>
<evidence type="ECO:0000256" key="13">
    <source>
        <dbReference type="ARBA" id="ARBA00023180"/>
    </source>
</evidence>
<feature type="domain" description="G-protein coupled receptors family 3 profile" evidence="17">
    <location>
        <begin position="548"/>
        <end position="811"/>
    </location>
</feature>
<evidence type="ECO:0000256" key="4">
    <source>
        <dbReference type="ARBA" id="ARBA00022692"/>
    </source>
</evidence>
<dbReference type="WBParaSite" id="ACRNAN_scaffold292.g15580.t1">
    <property type="protein sequence ID" value="ACRNAN_scaffold292.g15580.t1"/>
    <property type="gene ID" value="ACRNAN_scaffold292.g15580"/>
</dbReference>
<dbReference type="FunFam" id="3.40.50.2300:FF:000145">
    <property type="entry name" value="Glutamate receptor, metabotropic"/>
    <property type="match status" value="1"/>
</dbReference>
<keyword evidence="11" id="KW-0804">Transcription</keyword>
<evidence type="ECO:0000259" key="17">
    <source>
        <dbReference type="PROSITE" id="PS50259"/>
    </source>
</evidence>
<evidence type="ECO:0000256" key="5">
    <source>
        <dbReference type="ARBA" id="ARBA00022729"/>
    </source>
</evidence>
<dbReference type="CDD" id="cd15285">
    <property type="entry name" value="7tmC_mGluR_group1"/>
    <property type="match status" value="1"/>
</dbReference>
<evidence type="ECO:0000256" key="1">
    <source>
        <dbReference type="ARBA" id="ARBA00004651"/>
    </source>
</evidence>
<dbReference type="CDD" id="cd14697">
    <property type="entry name" value="bZIP_Maf"/>
    <property type="match status" value="1"/>
</dbReference>
<evidence type="ECO:0000256" key="15">
    <source>
        <dbReference type="SAM" id="MobiDB-lite"/>
    </source>
</evidence>
<dbReference type="Pfam" id="PF03131">
    <property type="entry name" value="bZIP_Maf"/>
    <property type="match status" value="1"/>
</dbReference>
<dbReference type="Gene3D" id="3.40.50.2300">
    <property type="match status" value="2"/>
</dbReference>
<comment type="subcellular location">
    <subcellularLocation>
        <location evidence="1">Cell membrane</location>
        <topology evidence="1">Multi-pass membrane protein</topology>
    </subcellularLocation>
</comment>
<keyword evidence="9" id="KW-0238">DNA-binding</keyword>
<dbReference type="Proteomes" id="UP000887540">
    <property type="component" value="Unplaced"/>
</dbReference>
<keyword evidence="6 16" id="KW-1133">Transmembrane helix</keyword>
<dbReference type="InterPro" id="IPR050726">
    <property type="entry name" value="mGluR"/>
</dbReference>
<dbReference type="InterPro" id="IPR004826">
    <property type="entry name" value="bZIP_Maf"/>
</dbReference>
<dbReference type="InterPro" id="IPR011500">
    <property type="entry name" value="GPCR_3_9-Cys_dom"/>
</dbReference>
<proteinExistence type="inferred from homology"/>
<comment type="similarity">
    <text evidence="2">Belongs to the G-protein coupled receptor 3 family.</text>
</comment>
<keyword evidence="8" id="KW-0297">G-protein coupled receptor</keyword>
<keyword evidence="14" id="KW-0807">Transducer</keyword>
<keyword evidence="4 16" id="KW-0812">Transmembrane</keyword>
<dbReference type="PANTHER" id="PTHR24060">
    <property type="entry name" value="METABOTROPIC GLUTAMATE RECEPTOR"/>
    <property type="match status" value="1"/>
</dbReference>
<dbReference type="InterPro" id="IPR000337">
    <property type="entry name" value="GPCR_3"/>
</dbReference>
<dbReference type="GO" id="GO:0005886">
    <property type="term" value="C:plasma membrane"/>
    <property type="evidence" value="ECO:0007669"/>
    <property type="project" value="UniProtKB-SubCell"/>
</dbReference>
<feature type="transmembrane region" description="Helical" evidence="16">
    <location>
        <begin position="741"/>
        <end position="764"/>
    </location>
</feature>
<evidence type="ECO:0000256" key="7">
    <source>
        <dbReference type="ARBA" id="ARBA00023015"/>
    </source>
</evidence>
<feature type="transmembrane region" description="Helical" evidence="16">
    <location>
        <begin position="776"/>
        <end position="796"/>
    </location>
</feature>
<dbReference type="PRINTS" id="PR00248">
    <property type="entry name" value="GPCRMGR"/>
</dbReference>
<dbReference type="InterPro" id="IPR017979">
    <property type="entry name" value="GPCR_3_CS"/>
</dbReference>
<keyword evidence="10 16" id="KW-0472">Membrane</keyword>
<feature type="region of interest" description="Disordered" evidence="15">
    <location>
        <begin position="953"/>
        <end position="975"/>
    </location>
</feature>
<evidence type="ECO:0000256" key="6">
    <source>
        <dbReference type="ARBA" id="ARBA00022989"/>
    </source>
</evidence>
<reference evidence="19" key="1">
    <citation type="submission" date="2022-11" db="UniProtKB">
        <authorList>
            <consortium name="WormBaseParasite"/>
        </authorList>
    </citation>
    <scope>IDENTIFICATION</scope>
</reference>
<dbReference type="FunFam" id="2.10.50.30:FF:000004">
    <property type="entry name" value="Taste receptor type 1 member 3-like protein"/>
    <property type="match status" value="1"/>
</dbReference>
<dbReference type="Pfam" id="PF00003">
    <property type="entry name" value="7tm_3"/>
    <property type="match status" value="1"/>
</dbReference>
<evidence type="ECO:0000313" key="18">
    <source>
        <dbReference type="Proteomes" id="UP000887540"/>
    </source>
</evidence>
<keyword evidence="13" id="KW-0325">Glycoprotein</keyword>
<name>A0A914DKV3_9BILA</name>